<evidence type="ECO:0000259" key="4">
    <source>
        <dbReference type="Pfam" id="PF01420"/>
    </source>
</evidence>
<feature type="domain" description="Type I restriction modification DNA specificity" evidence="4">
    <location>
        <begin position="3"/>
        <end position="147"/>
    </location>
</feature>
<evidence type="ECO:0000256" key="1">
    <source>
        <dbReference type="ARBA" id="ARBA00010923"/>
    </source>
</evidence>
<keyword evidence="5" id="KW-0378">Hydrolase</keyword>
<gene>
    <name evidence="5" type="ORF">QJV27_10630</name>
</gene>
<comment type="similarity">
    <text evidence="1">Belongs to the type-I restriction system S methylase family.</text>
</comment>
<dbReference type="Pfam" id="PF01420">
    <property type="entry name" value="Methylase_S"/>
    <property type="match status" value="1"/>
</dbReference>
<evidence type="ECO:0000313" key="5">
    <source>
        <dbReference type="EMBL" id="MDI2091818.1"/>
    </source>
</evidence>
<protein>
    <submittedName>
        <fullName evidence="5">Restriction endonuclease subunit S</fullName>
        <ecNumber evidence="5">3.1.21.-</ecNumber>
    </submittedName>
</protein>
<keyword evidence="6" id="KW-1185">Reference proteome</keyword>
<keyword evidence="5" id="KW-0540">Nuclease</keyword>
<dbReference type="EMBL" id="JASBAO010000001">
    <property type="protein sequence ID" value="MDI2091818.1"/>
    <property type="molecule type" value="Genomic_DNA"/>
</dbReference>
<sequence length="175" mass="20197">MFEEHNIIDLFTIKNSRNILSRDIKENSGQTPYLCASSENNAVSSYISYDNKYLDKGNCIFIGGKTFVVTYQEKDFYSNDSHNLVLYMKDDKRKSKLNQLYLVTCINKSLKHKYSWGDSISNKKIQHDKISLPTLNHEPNYEIMEGLISAVQKLVIKDVVLYADRKINATKSIVK</sequence>
<keyword evidence="5" id="KW-0255">Endonuclease</keyword>
<evidence type="ECO:0000313" key="6">
    <source>
        <dbReference type="Proteomes" id="UP001431634"/>
    </source>
</evidence>
<proteinExistence type="inferred from homology"/>
<dbReference type="InterPro" id="IPR000055">
    <property type="entry name" value="Restrct_endonuc_typeI_TRD"/>
</dbReference>
<dbReference type="Gene3D" id="3.90.220.20">
    <property type="entry name" value="DNA methylase specificity domains"/>
    <property type="match status" value="1"/>
</dbReference>
<dbReference type="RefSeq" id="WP_281449012.1">
    <property type="nucleotide sequence ID" value="NZ_JASBAO010000001.1"/>
</dbReference>
<dbReference type="Proteomes" id="UP001431634">
    <property type="component" value="Unassembled WGS sequence"/>
</dbReference>
<evidence type="ECO:0000256" key="2">
    <source>
        <dbReference type="ARBA" id="ARBA00022747"/>
    </source>
</evidence>
<name>A0ABT6Q4C0_9PROT</name>
<dbReference type="GO" id="GO:0016787">
    <property type="term" value="F:hydrolase activity"/>
    <property type="evidence" value="ECO:0007669"/>
    <property type="project" value="UniProtKB-KW"/>
</dbReference>
<evidence type="ECO:0000256" key="3">
    <source>
        <dbReference type="ARBA" id="ARBA00023125"/>
    </source>
</evidence>
<dbReference type="InterPro" id="IPR044946">
    <property type="entry name" value="Restrct_endonuc_typeI_TRD_sf"/>
</dbReference>
<keyword evidence="3" id="KW-0238">DNA-binding</keyword>
<organism evidence="5 6">
    <name type="scientific">Commensalibacter oyaizuii</name>
    <dbReference type="NCBI Taxonomy" id="3043873"/>
    <lineage>
        <taxon>Bacteria</taxon>
        <taxon>Pseudomonadati</taxon>
        <taxon>Pseudomonadota</taxon>
        <taxon>Alphaproteobacteria</taxon>
        <taxon>Acetobacterales</taxon>
        <taxon>Acetobacteraceae</taxon>
    </lineage>
</organism>
<dbReference type="EC" id="3.1.21.-" evidence="5"/>
<keyword evidence="2" id="KW-0680">Restriction system</keyword>
<reference evidence="5" key="1">
    <citation type="submission" date="2023-05" db="EMBL/GenBank/DDBJ databases">
        <title>Whole genome sequence of Commensalibacter sp.</title>
        <authorList>
            <person name="Charoenyingcharoen P."/>
            <person name="Yukphan P."/>
        </authorList>
    </citation>
    <scope>NUCLEOTIDE SEQUENCE</scope>
    <source>
        <strain evidence="5">TBRC 16381</strain>
    </source>
</reference>
<comment type="caution">
    <text evidence="5">The sequence shown here is derived from an EMBL/GenBank/DDBJ whole genome shotgun (WGS) entry which is preliminary data.</text>
</comment>
<dbReference type="GO" id="GO:0004519">
    <property type="term" value="F:endonuclease activity"/>
    <property type="evidence" value="ECO:0007669"/>
    <property type="project" value="UniProtKB-KW"/>
</dbReference>
<accession>A0ABT6Q4C0</accession>